<dbReference type="EC" id="1.4.1.9" evidence="9"/>
<keyword evidence="5" id="KW-0547">Nucleotide-binding</keyword>
<dbReference type="SUPFAM" id="SSF53223">
    <property type="entry name" value="Aminoacid dehydrogenase-like, N-terminal domain"/>
    <property type="match status" value="1"/>
</dbReference>
<dbReference type="Gene3D" id="3.40.50.10860">
    <property type="entry name" value="Leucine Dehydrogenase, chain A, domain 1"/>
    <property type="match status" value="1"/>
</dbReference>
<dbReference type="SMART" id="SM00839">
    <property type="entry name" value="ELFV_dehydrog"/>
    <property type="match status" value="1"/>
</dbReference>
<dbReference type="InterPro" id="IPR006095">
    <property type="entry name" value="Glu/Leu/Phe/Val/Trp_DH"/>
</dbReference>
<dbReference type="HOGENOM" id="CLU_025763_0_0_5"/>
<keyword evidence="3 5" id="KW-0520">NAD</keyword>
<evidence type="ECO:0000256" key="5">
    <source>
        <dbReference type="PIRSR" id="PIRSR000188-2"/>
    </source>
</evidence>
<dbReference type="PANTHER" id="PTHR42722">
    <property type="entry name" value="LEUCINE DEHYDROGENASE"/>
    <property type="match status" value="1"/>
</dbReference>
<reference evidence="9 10" key="1">
    <citation type="journal article" date="2011" name="BMC Genomics">
        <title>Genomic insights into an obligate epibiotic bacterial predator: Micavibrio aeruginosavorus ARL-13.</title>
        <authorList>
            <person name="Wang Z."/>
            <person name="Kadouri D."/>
            <person name="Wu M."/>
        </authorList>
    </citation>
    <scope>NUCLEOTIDE SEQUENCE [LARGE SCALE GENOMIC DNA]</scope>
    <source>
        <strain evidence="9 10">ARL-13</strain>
    </source>
</reference>
<evidence type="ECO:0000259" key="7">
    <source>
        <dbReference type="SMART" id="SM00839"/>
    </source>
</evidence>
<dbReference type="GO" id="GO:0000166">
    <property type="term" value="F:nucleotide binding"/>
    <property type="evidence" value="ECO:0007669"/>
    <property type="project" value="UniProtKB-KW"/>
</dbReference>
<dbReference type="STRING" id="856793.MICA_1789"/>
<dbReference type="InterPro" id="IPR036291">
    <property type="entry name" value="NAD(P)-bd_dom_sf"/>
</dbReference>
<dbReference type="InterPro" id="IPR006096">
    <property type="entry name" value="Glu/Leu/Phe/Val/Trp_DH_C"/>
</dbReference>
<dbReference type="InterPro" id="IPR033524">
    <property type="entry name" value="Glu/Leu/Phe/Val_DH_AS"/>
</dbReference>
<feature type="binding site" evidence="5">
    <location>
        <begin position="205"/>
        <end position="210"/>
    </location>
    <ligand>
        <name>NAD(+)</name>
        <dbReference type="ChEBI" id="CHEBI:57540"/>
    </ligand>
</feature>
<organism evidence="9 10">
    <name type="scientific">Micavibrio aeruginosavorus (strain ARL-13)</name>
    <dbReference type="NCBI Taxonomy" id="856793"/>
    <lineage>
        <taxon>Bacteria</taxon>
        <taxon>Pseudomonadati</taxon>
        <taxon>Bdellovibrionota</taxon>
        <taxon>Bdellovibrionia</taxon>
        <taxon>Bdellovibrionales</taxon>
        <taxon>Pseudobdellovibrionaceae</taxon>
        <taxon>Micavibrio</taxon>
    </lineage>
</organism>
<dbReference type="InterPro" id="IPR015878">
    <property type="entry name" value="Ado_hCys_hydrolase_NAD-bd"/>
</dbReference>
<dbReference type="InterPro" id="IPR016211">
    <property type="entry name" value="Glu/Phe/Leu/Val/Trp_DH_bac/arc"/>
</dbReference>
<dbReference type="eggNOG" id="COG0334">
    <property type="taxonomic scope" value="Bacteria"/>
</dbReference>
<dbReference type="PROSITE" id="PS00074">
    <property type="entry name" value="GLFV_DEHYDROGENASE"/>
    <property type="match status" value="1"/>
</dbReference>
<evidence type="ECO:0000313" key="9">
    <source>
        <dbReference type="EMBL" id="AEP10100.1"/>
    </source>
</evidence>
<feature type="active site" description="Proton donor/acceptor" evidence="4">
    <location>
        <position position="90"/>
    </location>
</feature>
<dbReference type="Gene3D" id="3.40.50.720">
    <property type="entry name" value="NAD(P)-binding Rossmann-like Domain"/>
    <property type="match status" value="1"/>
</dbReference>
<evidence type="ECO:0000259" key="8">
    <source>
        <dbReference type="SMART" id="SM00997"/>
    </source>
</evidence>
<dbReference type="CDD" id="cd01075">
    <property type="entry name" value="NAD_bind_Leu_Phe_Val_DH"/>
    <property type="match status" value="1"/>
</dbReference>
<accession>G2KSV5</accession>
<name>G2KSV5_MICAA</name>
<dbReference type="EMBL" id="CP002382">
    <property type="protein sequence ID" value="AEP10100.1"/>
    <property type="molecule type" value="Genomic_DNA"/>
</dbReference>
<dbReference type="GO" id="GO:0050049">
    <property type="term" value="F:L-leucine dehydrogenase activity"/>
    <property type="evidence" value="ECO:0007669"/>
    <property type="project" value="UniProtKB-EC"/>
</dbReference>
<dbReference type="Proteomes" id="UP000009286">
    <property type="component" value="Chromosome"/>
</dbReference>
<dbReference type="InterPro" id="IPR046346">
    <property type="entry name" value="Aminoacid_DH-like_N_sf"/>
</dbReference>
<dbReference type="Pfam" id="PF02812">
    <property type="entry name" value="ELFV_dehydrog_N"/>
    <property type="match status" value="1"/>
</dbReference>
<feature type="domain" description="Glutamate/phenylalanine/leucine/valine/L-tryptophan dehydrogenase C-terminal" evidence="7">
    <location>
        <begin position="169"/>
        <end position="387"/>
    </location>
</feature>
<proteinExistence type="inferred from homology"/>
<keyword evidence="2 6" id="KW-0560">Oxidoreductase</keyword>
<dbReference type="RefSeq" id="WP_014103323.1">
    <property type="nucleotide sequence ID" value="NC_016026.1"/>
</dbReference>
<dbReference type="SUPFAM" id="SSF51735">
    <property type="entry name" value="NAD(P)-binding Rossmann-fold domains"/>
    <property type="match status" value="1"/>
</dbReference>
<dbReference type="PRINTS" id="PR00082">
    <property type="entry name" value="GLFDHDRGNASE"/>
</dbReference>
<comment type="similarity">
    <text evidence="1 6">Belongs to the Glu/Leu/Phe/Val dehydrogenases family.</text>
</comment>
<protein>
    <submittedName>
        <fullName evidence="9">Leucine dehydrogenase</fullName>
        <ecNumber evidence="9">1.4.1.9</ecNumber>
    </submittedName>
</protein>
<sequence>MTLTINTMTDTLKDHPAFDGHETVIMAEDTDIGFKAFIAVHNTSRGQALGGCRYWSRYRNDDEAITDVLRLSRGMTYKNAVADLPLGGGKSVIIGTPGTRHPTAEMMQAIAKAVNAIYGQYVTAEDVGMSVDHMLIARGVTRHVAGLPIEVAGGHAMPDGLNPADYPHADPSPYTAYGTFQSIRAAVKHKMGRDDLTGLTVSVKGYGNVARTLCKYLAEAGAVVTVSEIDDGRIAQAKEDGFAVLDKGVDIMAHKADIYAPCALGGDITPDSIDLLVSAGVKIVAGCANNQLAVIDRDSKLLTGKGILYAPDYVANAGGVIAVGMQHVWSDVPNAATFPTHDKTMMRVGNIYKTLLEIFARAETEGKTTAQVADEIARERFSVGKSGKVDMVAVAA</sequence>
<evidence type="ECO:0000313" key="10">
    <source>
        <dbReference type="Proteomes" id="UP000009286"/>
    </source>
</evidence>
<evidence type="ECO:0000256" key="2">
    <source>
        <dbReference type="ARBA" id="ARBA00023002"/>
    </source>
</evidence>
<evidence type="ECO:0000256" key="1">
    <source>
        <dbReference type="ARBA" id="ARBA00006382"/>
    </source>
</evidence>
<dbReference type="GO" id="GO:0006520">
    <property type="term" value="P:amino acid metabolic process"/>
    <property type="evidence" value="ECO:0007669"/>
    <property type="project" value="InterPro"/>
</dbReference>
<dbReference type="InterPro" id="IPR006097">
    <property type="entry name" value="Glu/Leu/Phe/Val/Trp_DH_dimer"/>
</dbReference>
<dbReference type="OrthoDB" id="9803297at2"/>
<dbReference type="PIRSF" id="PIRSF000188">
    <property type="entry name" value="Phe_leu_dh"/>
    <property type="match status" value="1"/>
</dbReference>
<feature type="domain" description="S-adenosyl-L-homocysteine hydrolase NAD binding" evidence="8">
    <location>
        <begin position="175"/>
        <end position="313"/>
    </location>
</feature>
<dbReference type="AlphaFoldDB" id="G2KSV5"/>
<keyword evidence="10" id="KW-1185">Reference proteome</keyword>
<gene>
    <name evidence="9" type="ordered locus">MICA_1789</name>
</gene>
<evidence type="ECO:0000256" key="4">
    <source>
        <dbReference type="PIRSR" id="PIRSR000188-1"/>
    </source>
</evidence>
<dbReference type="SMART" id="SM00997">
    <property type="entry name" value="AdoHcyase_NAD"/>
    <property type="match status" value="1"/>
</dbReference>
<evidence type="ECO:0000256" key="3">
    <source>
        <dbReference type="ARBA" id="ARBA00023027"/>
    </source>
</evidence>
<evidence type="ECO:0000256" key="6">
    <source>
        <dbReference type="RuleBase" id="RU004417"/>
    </source>
</evidence>
<dbReference type="PANTHER" id="PTHR42722:SF1">
    <property type="entry name" value="VALINE DEHYDROGENASE"/>
    <property type="match status" value="1"/>
</dbReference>
<dbReference type="KEGG" id="mai:MICA_1789"/>
<dbReference type="Pfam" id="PF00208">
    <property type="entry name" value="ELFV_dehydrog"/>
    <property type="match status" value="2"/>
</dbReference>